<dbReference type="InterPro" id="IPR015943">
    <property type="entry name" value="WD40/YVTN_repeat-like_dom_sf"/>
</dbReference>
<proteinExistence type="predicted"/>
<comment type="caution">
    <text evidence="2">The sequence shown here is derived from an EMBL/GenBank/DDBJ whole genome shotgun (WGS) entry which is preliminary data.</text>
</comment>
<accession>A0A9D2AAK0</accession>
<name>A0A9D2AAK0_9BACT</name>
<evidence type="ECO:0000313" key="2">
    <source>
        <dbReference type="EMBL" id="HIX02589.1"/>
    </source>
</evidence>
<evidence type="ECO:0000313" key="3">
    <source>
        <dbReference type="Proteomes" id="UP000824202"/>
    </source>
</evidence>
<keyword evidence="1" id="KW-0472">Membrane</keyword>
<dbReference type="SUPFAM" id="SSF50998">
    <property type="entry name" value="Quinoprotein alcohol dehydrogenase-like"/>
    <property type="match status" value="1"/>
</dbReference>
<feature type="transmembrane region" description="Helical" evidence="1">
    <location>
        <begin position="5"/>
        <end position="25"/>
    </location>
</feature>
<gene>
    <name evidence="2" type="ORF">H9863_00520</name>
</gene>
<dbReference type="EMBL" id="DXFT01000010">
    <property type="protein sequence ID" value="HIX02589.1"/>
    <property type="molecule type" value="Genomic_DNA"/>
</dbReference>
<keyword evidence="1" id="KW-0812">Transmembrane</keyword>
<dbReference type="Proteomes" id="UP000824202">
    <property type="component" value="Unassembled WGS sequence"/>
</dbReference>
<dbReference type="Gene3D" id="2.130.10.10">
    <property type="entry name" value="YVTN repeat-like/Quinoprotein amine dehydrogenase"/>
    <property type="match status" value="1"/>
</dbReference>
<dbReference type="InterPro" id="IPR011047">
    <property type="entry name" value="Quinoprotein_ADH-like_sf"/>
</dbReference>
<evidence type="ECO:0000256" key="1">
    <source>
        <dbReference type="SAM" id="Phobius"/>
    </source>
</evidence>
<reference evidence="2" key="2">
    <citation type="submission" date="2021-04" db="EMBL/GenBank/DDBJ databases">
        <authorList>
            <person name="Gilroy R."/>
        </authorList>
    </citation>
    <scope>NUCLEOTIDE SEQUENCE</scope>
    <source>
        <strain evidence="2">23274</strain>
    </source>
</reference>
<dbReference type="AlphaFoldDB" id="A0A9D2AAK0"/>
<keyword evidence="1" id="KW-1133">Transmembrane helix</keyword>
<reference evidence="2" key="1">
    <citation type="journal article" date="2021" name="PeerJ">
        <title>Extensive microbial diversity within the chicken gut microbiome revealed by metagenomics and culture.</title>
        <authorList>
            <person name="Gilroy R."/>
            <person name="Ravi A."/>
            <person name="Getino M."/>
            <person name="Pursley I."/>
            <person name="Horton D.L."/>
            <person name="Alikhan N.F."/>
            <person name="Baker D."/>
            <person name="Gharbi K."/>
            <person name="Hall N."/>
            <person name="Watson M."/>
            <person name="Adriaenssens E.M."/>
            <person name="Foster-Nyarko E."/>
            <person name="Jarju S."/>
            <person name="Secka A."/>
            <person name="Antonio M."/>
            <person name="Oren A."/>
            <person name="Chaudhuri R.R."/>
            <person name="La Ragione R."/>
            <person name="Hildebrand F."/>
            <person name="Pallen M.J."/>
        </authorList>
    </citation>
    <scope>NUCLEOTIDE SEQUENCE</scope>
    <source>
        <strain evidence="2">23274</strain>
    </source>
</reference>
<sequence length="906" mass="102193">MKKGIWLSVGAVALIGIIGFGIWFINAKKEIQSEDKNLFIPYNSAFVVTVHGQLAVPEQMEEAVVEGGGLWGSGLLEQVVDSLRTVASISAYPYVLASRVEGKGDVTFLYALDNTNVWARGEVVAYLTRLFSDNKEQVRKYDRFRIYTLAKGKERVYFTVCGGIVLVSDSDLYIEDGLKQFDLESAGKEVAGRLKDVSKYFSAGADVNVLINTELFTDWLPLFLRAGKWFPHLDVRQLFKWGTLDGDFSEKGIFLNGFLAYEGLDKSYARTLAGQRPGVVSVDKVAPACLVSLGLLNLDRLPDYFSALEDYRYSTGRKGEVFNRKQQYAKMFGKTSEEEWRNLLQGEFACIGLPSGEGETEGLVVALLKSGSLGQGLLGKMMSHYAGYAGKPLKDYERQYAVDKEKSFTYYEFPAKDYPVICWGEWFDGMESGYAFVEGNCLVFATSRDAVEMFLEDYVHGSFVRDAEWYQHLQGKLAGKCNLAYFACTEDFLASRREVMQGRARDFIKRQEKLVSLLPSFAFQWSNEGEMLYNTFYFSMEPLKRDARPHVLWRTRLEAPMTMKPVAVVNHVTGEQEMFVQDSSCRVYLVNDAGRVLWTYPLEEAINSEVYQVDLYKNGKLQYLFSTASKIYLIDRNGNAAGNFPLTLRAKCTQGISVYDYDGNRDYRIFAPAEDQRVYLYDLNGKVVQGWMPARADKPIVTPVRHFRVEDKDYLVFADRYRLYILDRRGKERVKVTSVFDLPVSTDIRLVQWKGQPRLALAGKEGTVYLVAFDGRVETVLLAGMPESWSMNVSDVNADGNEECIATGGSRLAVYTLEGKLLWEKQFDGADLGYPYAYRFSASDIRIGLVDTVQSRLWLLSGTGEVSKGFPVSGDSPFSIVFAGREGFFLFAGADKGAFIKYKVQR</sequence>
<organism evidence="2 3">
    <name type="scientific">Candidatus Odoribacter faecigallinarum</name>
    <dbReference type="NCBI Taxonomy" id="2838706"/>
    <lineage>
        <taxon>Bacteria</taxon>
        <taxon>Pseudomonadati</taxon>
        <taxon>Bacteroidota</taxon>
        <taxon>Bacteroidia</taxon>
        <taxon>Bacteroidales</taxon>
        <taxon>Odoribacteraceae</taxon>
        <taxon>Odoribacter</taxon>
    </lineage>
</organism>
<protein>
    <submittedName>
        <fullName evidence="2">WD40 repeat domain-containing protein</fullName>
    </submittedName>
</protein>